<evidence type="ECO:0000313" key="1">
    <source>
        <dbReference type="EMBL" id="RBP14287.1"/>
    </source>
</evidence>
<sequence>MNLLISLIVILYLIGVGVVLSPVVESNWSSASASGLVTSVGQALPEALAWPVRFYHRVADRR</sequence>
<reference evidence="1 2" key="1">
    <citation type="submission" date="2018-06" db="EMBL/GenBank/DDBJ databases">
        <title>Genomic Encyclopedia of Type Strains, Phase IV (KMG-IV): sequencing the most valuable type-strain genomes for metagenomic binning, comparative biology and taxonomic classification.</title>
        <authorList>
            <person name="Goeker M."/>
        </authorList>
    </citation>
    <scope>NUCLEOTIDE SEQUENCE [LARGE SCALE GENOMIC DNA]</scope>
    <source>
        <strain evidence="1 2">DSM 24875</strain>
    </source>
</reference>
<protein>
    <submittedName>
        <fullName evidence="1">Uncharacterized protein</fullName>
    </submittedName>
</protein>
<gene>
    <name evidence="1" type="ORF">DFR50_10940</name>
</gene>
<comment type="caution">
    <text evidence="1">The sequence shown here is derived from an EMBL/GenBank/DDBJ whole genome shotgun (WGS) entry which is preliminary data.</text>
</comment>
<dbReference type="RefSeq" id="WP_113888976.1">
    <property type="nucleotide sequence ID" value="NZ_QNRK01000009.1"/>
</dbReference>
<name>A0A366FI64_9HYPH</name>
<evidence type="ECO:0000313" key="2">
    <source>
        <dbReference type="Proteomes" id="UP000253529"/>
    </source>
</evidence>
<proteinExistence type="predicted"/>
<accession>A0A366FI64</accession>
<dbReference type="AlphaFoldDB" id="A0A366FI64"/>
<keyword evidence="2" id="KW-1185">Reference proteome</keyword>
<organism evidence="1 2">
    <name type="scientific">Roseiarcus fermentans</name>
    <dbReference type="NCBI Taxonomy" id="1473586"/>
    <lineage>
        <taxon>Bacteria</taxon>
        <taxon>Pseudomonadati</taxon>
        <taxon>Pseudomonadota</taxon>
        <taxon>Alphaproteobacteria</taxon>
        <taxon>Hyphomicrobiales</taxon>
        <taxon>Roseiarcaceae</taxon>
        <taxon>Roseiarcus</taxon>
    </lineage>
</organism>
<dbReference type="Proteomes" id="UP000253529">
    <property type="component" value="Unassembled WGS sequence"/>
</dbReference>
<dbReference type="OrthoDB" id="8454538at2"/>
<dbReference type="EMBL" id="QNRK01000009">
    <property type="protein sequence ID" value="RBP14287.1"/>
    <property type="molecule type" value="Genomic_DNA"/>
</dbReference>